<evidence type="ECO:0000313" key="2">
    <source>
        <dbReference type="Proteomes" id="UP001153148"/>
    </source>
</evidence>
<dbReference type="Proteomes" id="UP001153148">
    <property type="component" value="Unassembled WGS sequence"/>
</dbReference>
<gene>
    <name evidence="1" type="ORF">TPAB3V08_LOCUS872</name>
</gene>
<sequence>MWNSGFIYFFSIQDAFYCVYIDYIYRLKSTMTIHQFFILAILIEQCVGSKVTKCYVCFGYKHTTCGSSIYEDPDLYMNCREAMKAADQLYPPGGVIKCLKSIKEGLIERMCIGADEFPCEEKDAKYDFCGYCNKDGCNSSSKKVAGLPLYASILFLTLISPSAH</sequence>
<dbReference type="EMBL" id="CAJPIN010000709">
    <property type="protein sequence ID" value="CAG2053828.1"/>
    <property type="molecule type" value="Genomic_DNA"/>
</dbReference>
<evidence type="ECO:0008006" key="3">
    <source>
        <dbReference type="Google" id="ProtNLM"/>
    </source>
</evidence>
<name>A0ABN7NK15_TIMPD</name>
<evidence type="ECO:0000313" key="1">
    <source>
        <dbReference type="EMBL" id="CAG2053828.1"/>
    </source>
</evidence>
<organism evidence="1 2">
    <name type="scientific">Timema podura</name>
    <name type="common">Walking stick</name>
    <dbReference type="NCBI Taxonomy" id="61482"/>
    <lineage>
        <taxon>Eukaryota</taxon>
        <taxon>Metazoa</taxon>
        <taxon>Ecdysozoa</taxon>
        <taxon>Arthropoda</taxon>
        <taxon>Hexapoda</taxon>
        <taxon>Insecta</taxon>
        <taxon>Pterygota</taxon>
        <taxon>Neoptera</taxon>
        <taxon>Polyneoptera</taxon>
        <taxon>Phasmatodea</taxon>
        <taxon>Timematodea</taxon>
        <taxon>Timematoidea</taxon>
        <taxon>Timematidae</taxon>
        <taxon>Timema</taxon>
    </lineage>
</organism>
<keyword evidence="2" id="KW-1185">Reference proteome</keyword>
<comment type="caution">
    <text evidence="1">The sequence shown here is derived from an EMBL/GenBank/DDBJ whole genome shotgun (WGS) entry which is preliminary data.</text>
</comment>
<reference evidence="1" key="1">
    <citation type="submission" date="2021-03" db="EMBL/GenBank/DDBJ databases">
        <authorList>
            <person name="Tran Van P."/>
        </authorList>
    </citation>
    <scope>NUCLEOTIDE SEQUENCE</scope>
</reference>
<proteinExistence type="predicted"/>
<accession>A0ABN7NK15</accession>
<protein>
    <recommendedName>
        <fullName evidence="3">Protein sleepless</fullName>
    </recommendedName>
</protein>